<dbReference type="EMBL" id="PIXC01000005">
    <property type="protein sequence ID" value="PKE26733.1"/>
    <property type="molecule type" value="Genomic_DNA"/>
</dbReference>
<evidence type="ECO:0000313" key="5">
    <source>
        <dbReference type="Proteomes" id="UP000233482"/>
    </source>
</evidence>
<feature type="domain" description="DnaB/C C-terminal" evidence="2">
    <location>
        <begin position="148"/>
        <end position="218"/>
    </location>
</feature>
<dbReference type="InterPro" id="IPR053162">
    <property type="entry name" value="DnaD"/>
</dbReference>
<accession>A0A855GZX8</accession>
<evidence type="ECO:0000313" key="4">
    <source>
        <dbReference type="EMBL" id="PKE26733.1"/>
    </source>
</evidence>
<evidence type="ECO:0000259" key="2">
    <source>
        <dbReference type="Pfam" id="PF07261"/>
    </source>
</evidence>
<sequence>MLYFLDCSDFNVQHSNYYKKLKGACIVELFEKPVIIPHQLFKYYPLLNITETELIVILKIIELSDDQQLPSFEMLAEQMSINQNEIMLIIQNLISKELLKITVVKDNHAQFNEIFDFSSLEEQLDQLLKKQAKVADQHNNQLNFEKVFERFETTFGRPLTPLEIQTINHWLDKDHHHLDLINEALNEASAHNKLSIKYIDRILLNWKKKNVKSVVDSKEVSKQFKQKNLVKQVPDIPVFDWVNGESPYDK</sequence>
<organism evidence="4 5">
    <name type="scientific">Macrococcoides caseolyticum</name>
    <dbReference type="NCBI Taxonomy" id="69966"/>
    <lineage>
        <taxon>Bacteria</taxon>
        <taxon>Bacillati</taxon>
        <taxon>Bacillota</taxon>
        <taxon>Bacilli</taxon>
        <taxon>Bacillales</taxon>
        <taxon>Staphylococcaceae</taxon>
        <taxon>Macrococcoides</taxon>
    </lineage>
</organism>
<dbReference type="AlphaFoldDB" id="A0A855GZX8"/>
<dbReference type="InterPro" id="IPR006343">
    <property type="entry name" value="DnaB/C_C"/>
</dbReference>
<dbReference type="PANTHER" id="PTHR37293:SF6">
    <property type="entry name" value="DNA REPLICATION PROTEIN DNAD"/>
    <property type="match status" value="1"/>
</dbReference>
<proteinExistence type="inferred from homology"/>
<name>A0A855GZX8_9STAP</name>
<dbReference type="Pfam" id="PF07261">
    <property type="entry name" value="DnaB_2"/>
    <property type="match status" value="1"/>
</dbReference>
<feature type="domain" description="DnaD N-terminal" evidence="3">
    <location>
        <begin position="36"/>
        <end position="133"/>
    </location>
</feature>
<dbReference type="Gene3D" id="1.10.10.630">
    <property type="entry name" value="DnaD domain-like"/>
    <property type="match status" value="1"/>
</dbReference>
<comment type="caution">
    <text evidence="4">The sequence shown here is derived from an EMBL/GenBank/DDBJ whole genome shotgun (WGS) entry which is preliminary data.</text>
</comment>
<protein>
    <submittedName>
        <fullName evidence="4">DNA replication protein DnaD</fullName>
    </submittedName>
</protein>
<dbReference type="InterPro" id="IPR034829">
    <property type="entry name" value="DnaD-like_sf"/>
</dbReference>
<dbReference type="Gene3D" id="1.10.10.10">
    <property type="entry name" value="Winged helix-like DNA-binding domain superfamily/Winged helix DNA-binding domain"/>
    <property type="match status" value="1"/>
</dbReference>
<dbReference type="Proteomes" id="UP000233482">
    <property type="component" value="Unassembled WGS sequence"/>
</dbReference>
<dbReference type="SUPFAM" id="SSF158499">
    <property type="entry name" value="DnaD domain-like"/>
    <property type="match status" value="1"/>
</dbReference>
<gene>
    <name evidence="4" type="ORF">CW686_03410</name>
</gene>
<dbReference type="InterPro" id="IPR036388">
    <property type="entry name" value="WH-like_DNA-bd_sf"/>
</dbReference>
<comment type="similarity">
    <text evidence="1">Belongs to the DnaB/DnaD family.</text>
</comment>
<dbReference type="InterPro" id="IPR053843">
    <property type="entry name" value="DnaD_N"/>
</dbReference>
<dbReference type="NCBIfam" id="TIGR01446">
    <property type="entry name" value="DnaD_dom"/>
    <property type="match status" value="1"/>
</dbReference>
<evidence type="ECO:0000259" key="3">
    <source>
        <dbReference type="Pfam" id="PF21984"/>
    </source>
</evidence>
<dbReference type="Pfam" id="PF21984">
    <property type="entry name" value="DnaD_N"/>
    <property type="match status" value="1"/>
</dbReference>
<reference evidence="4 5" key="1">
    <citation type="submission" date="2017-12" db="EMBL/GenBank/DDBJ databases">
        <title>Genomics of Macrococcus caseolyticus.</title>
        <authorList>
            <person name="MacFadyen A.C."/>
            <person name="Paterson G.K."/>
        </authorList>
    </citation>
    <scope>NUCLEOTIDE SEQUENCE [LARGE SCALE GENOMIC DNA]</scope>
    <source>
        <strain evidence="4 5">5788_EF188</strain>
    </source>
</reference>
<dbReference type="PANTHER" id="PTHR37293">
    <property type="entry name" value="PHAGE REPLICATION PROTEIN-RELATED"/>
    <property type="match status" value="1"/>
</dbReference>
<evidence type="ECO:0000256" key="1">
    <source>
        <dbReference type="ARBA" id="ARBA00093462"/>
    </source>
</evidence>